<dbReference type="EMBL" id="CP081303">
    <property type="protein sequence ID" value="QZE14136.1"/>
    <property type="molecule type" value="Genomic_DNA"/>
</dbReference>
<name>A0AC61NF17_9BACT</name>
<evidence type="ECO:0000313" key="1">
    <source>
        <dbReference type="EMBL" id="QZE14136.1"/>
    </source>
</evidence>
<evidence type="ECO:0000313" key="2">
    <source>
        <dbReference type="Proteomes" id="UP000826212"/>
    </source>
</evidence>
<dbReference type="Proteomes" id="UP000826212">
    <property type="component" value="Chromosome"/>
</dbReference>
<proteinExistence type="predicted"/>
<reference evidence="1" key="1">
    <citation type="submission" date="2021-08" db="EMBL/GenBank/DDBJ databases">
        <title>Novel anaerobic bacterium isolated from sea squirt in East Sea, Republic of Korea.</title>
        <authorList>
            <person name="Nguyen T.H."/>
            <person name="Li Z."/>
            <person name="Lee Y.-J."/>
            <person name="Ko J."/>
            <person name="Kim S.-G."/>
        </authorList>
    </citation>
    <scope>NUCLEOTIDE SEQUENCE</scope>
    <source>
        <strain evidence="1">KCTC 25031</strain>
    </source>
</reference>
<gene>
    <name evidence="1" type="ORF">K4L44_16675</name>
</gene>
<accession>A0AC61NF17</accession>
<organism evidence="1 2">
    <name type="scientific">Halosquirtibacter laminarini</name>
    <dbReference type="NCBI Taxonomy" id="3374600"/>
    <lineage>
        <taxon>Bacteria</taxon>
        <taxon>Pseudomonadati</taxon>
        <taxon>Bacteroidota</taxon>
        <taxon>Bacteroidia</taxon>
        <taxon>Marinilabiliales</taxon>
        <taxon>Prolixibacteraceae</taxon>
        <taxon>Halosquirtibacter</taxon>
    </lineage>
</organism>
<protein>
    <submittedName>
        <fullName evidence="1">Sigma-70 family RNA polymerase sigma factor</fullName>
    </submittedName>
</protein>
<keyword evidence="2" id="KW-1185">Reference proteome</keyword>
<sequence length="181" mass="21018">MEIKRLIKKCLGNDQRAFNKLYKKNSPIFAGICKRYASSEDEANEILQEAFIKIFQNLDKLKDQSLFEAWGKRIVINTALSTIKQKNNNISIDEKEIDITEEEEEESNQILEHLDISGIISLMNKLPKGYKTIINLYAMESYSHKEIGEMLDIKESTSRSQYHKAKKAFQKIILQNITENK</sequence>